<dbReference type="AlphaFoldDB" id="E4Z6P0"/>
<protein>
    <submittedName>
        <fullName evidence="3">Uncharacterized protein</fullName>
    </submittedName>
</protein>
<evidence type="ECO:0000256" key="1">
    <source>
        <dbReference type="SAM" id="MobiDB-lite"/>
    </source>
</evidence>
<evidence type="ECO:0000256" key="2">
    <source>
        <dbReference type="SAM" id="Phobius"/>
    </source>
</evidence>
<dbReference type="Proteomes" id="UP000011014">
    <property type="component" value="Unassembled WGS sequence"/>
</dbReference>
<keyword evidence="2" id="KW-0812">Transmembrane</keyword>
<evidence type="ECO:0000313" key="3">
    <source>
        <dbReference type="EMBL" id="CBY43368.1"/>
    </source>
</evidence>
<feature type="transmembrane region" description="Helical" evidence="2">
    <location>
        <begin position="134"/>
        <end position="154"/>
    </location>
</feature>
<accession>E4Z6P0</accession>
<name>E4Z6P0_OIKDI</name>
<gene>
    <name evidence="3" type="ORF">GSOID_T00027960001</name>
</gene>
<reference evidence="3" key="1">
    <citation type="journal article" date="2010" name="Science">
        <title>Plasticity of animal genome architecture unmasked by rapid evolution of a pelagic tunicate.</title>
        <authorList>
            <person name="Denoeud F."/>
            <person name="Henriet S."/>
            <person name="Mungpakdee S."/>
            <person name="Aury J.M."/>
            <person name="Da Silva C."/>
            <person name="Brinkmann H."/>
            <person name="Mikhaleva J."/>
            <person name="Olsen L.C."/>
            <person name="Jubin C."/>
            <person name="Canestro C."/>
            <person name="Bouquet J.M."/>
            <person name="Danks G."/>
            <person name="Poulain J."/>
            <person name="Campsteijn C."/>
            <person name="Adamski M."/>
            <person name="Cross I."/>
            <person name="Yadetie F."/>
            <person name="Muffato M."/>
            <person name="Louis A."/>
            <person name="Butcher S."/>
            <person name="Tsagkogeorga G."/>
            <person name="Konrad A."/>
            <person name="Singh S."/>
            <person name="Jensen M.F."/>
            <person name="Cong E.H."/>
            <person name="Eikeseth-Otteraa H."/>
            <person name="Noel B."/>
            <person name="Anthouard V."/>
            <person name="Porcel B.M."/>
            <person name="Kachouri-Lafond R."/>
            <person name="Nishino A."/>
            <person name="Ugolini M."/>
            <person name="Chourrout P."/>
            <person name="Nishida H."/>
            <person name="Aasland R."/>
            <person name="Huzurbazar S."/>
            <person name="Westhof E."/>
            <person name="Delsuc F."/>
            <person name="Lehrach H."/>
            <person name="Reinhardt R."/>
            <person name="Weissenbach J."/>
            <person name="Roy S.W."/>
            <person name="Artiguenave F."/>
            <person name="Postlethwait J.H."/>
            <person name="Manak J.R."/>
            <person name="Thompson E.M."/>
            <person name="Jaillon O."/>
            <person name="Du Pasquier L."/>
            <person name="Boudinot P."/>
            <person name="Liberles D.A."/>
            <person name="Volff J.N."/>
            <person name="Philippe H."/>
            <person name="Lenhard B."/>
            <person name="Roest Crollius H."/>
            <person name="Wincker P."/>
            <person name="Chourrout D."/>
        </authorList>
    </citation>
    <scope>NUCLEOTIDE SEQUENCE [LARGE SCALE GENOMIC DNA]</scope>
</reference>
<dbReference type="EMBL" id="FN658151">
    <property type="protein sequence ID" value="CBY43368.1"/>
    <property type="molecule type" value="Genomic_DNA"/>
</dbReference>
<feature type="region of interest" description="Disordered" evidence="1">
    <location>
        <begin position="1"/>
        <end position="38"/>
    </location>
</feature>
<keyword evidence="2" id="KW-1133">Transmembrane helix</keyword>
<keyword evidence="2" id="KW-0472">Membrane</keyword>
<proteinExistence type="predicted"/>
<organism evidence="3">
    <name type="scientific">Oikopleura dioica</name>
    <name type="common">Tunicate</name>
    <dbReference type="NCBI Taxonomy" id="34765"/>
    <lineage>
        <taxon>Eukaryota</taxon>
        <taxon>Metazoa</taxon>
        <taxon>Chordata</taxon>
        <taxon>Tunicata</taxon>
        <taxon>Appendicularia</taxon>
        <taxon>Copelata</taxon>
        <taxon>Oikopleuridae</taxon>
        <taxon>Oikopleura</taxon>
    </lineage>
</organism>
<sequence length="167" mass="18371">MANYTDLRAHNQKKRGRKAPEPSAAFFSSFKGAKSPEEGASLGNRLFAAATNVGDALSDMVARAAGPLAEPAEDAGSEDETVIVYQSESDNHSDDDQTVHSIIASPRKKLPRRNIKVTESRLKLFFATLPERIIASYTFDILVALFAFVFLLKIGACKIVQFKFQEF</sequence>